<evidence type="ECO:0000313" key="2">
    <source>
        <dbReference type="EMBL" id="KAK5172138.1"/>
    </source>
</evidence>
<feature type="region of interest" description="Disordered" evidence="1">
    <location>
        <begin position="59"/>
        <end position="84"/>
    </location>
</feature>
<dbReference type="PANTHER" id="PTHR20958">
    <property type="entry name" value="GLYCINE N-ACYLTRANSFERASE-LIKE PROTEIN"/>
    <property type="match status" value="1"/>
</dbReference>
<dbReference type="SUPFAM" id="SSF55729">
    <property type="entry name" value="Acyl-CoA N-acyltransferases (Nat)"/>
    <property type="match status" value="1"/>
</dbReference>
<dbReference type="AlphaFoldDB" id="A0AAV9PH85"/>
<gene>
    <name evidence="2" type="ORF">LTR77_003776</name>
</gene>
<evidence type="ECO:0000256" key="1">
    <source>
        <dbReference type="SAM" id="MobiDB-lite"/>
    </source>
</evidence>
<dbReference type="EMBL" id="JAVRRT010000005">
    <property type="protein sequence ID" value="KAK5172138.1"/>
    <property type="molecule type" value="Genomic_DNA"/>
</dbReference>
<dbReference type="GeneID" id="89925122"/>
<dbReference type="Proteomes" id="UP001337655">
    <property type="component" value="Unassembled WGS sequence"/>
</dbReference>
<accession>A0AAV9PH85</accession>
<sequence>MATPRDDIHSYSLTSDDSQQTINAALNILRPHIPVSLPLYRRLQFGRFFDATALLTNLNLDGQPNSAPNGTPNRITGKQEHNPQNDPWLLAFVDRSCRPETEVWLSASWDSQPSPPMPDQEPAIDALMTSLLQTLASLLIPPSIHAPAEAPANGTKDSVGLTHSDYATHASDPRIMLWGAIHAYTVPVLTRLGHLPRRFETSVMPNHCFIFDVPTLPAYEKRSLTPGLRWGKLGRQHFPLVRSRTQIPRQDRTLAVLPNLAIFEGDVPVAWAFIGLDASLSTLHVEEPYRGQGLAKALTTKLFREEMGRFWKDGGENLAHGYVIDGNKQSEGMCRSLGGKSGWWVYWLRVELGEGQS</sequence>
<keyword evidence="3" id="KW-1185">Reference proteome</keyword>
<organism evidence="2 3">
    <name type="scientific">Saxophila tyrrhenica</name>
    <dbReference type="NCBI Taxonomy" id="1690608"/>
    <lineage>
        <taxon>Eukaryota</taxon>
        <taxon>Fungi</taxon>
        <taxon>Dikarya</taxon>
        <taxon>Ascomycota</taxon>
        <taxon>Pezizomycotina</taxon>
        <taxon>Dothideomycetes</taxon>
        <taxon>Dothideomycetidae</taxon>
        <taxon>Mycosphaerellales</taxon>
        <taxon>Extremaceae</taxon>
        <taxon>Saxophila</taxon>
    </lineage>
</organism>
<protein>
    <recommendedName>
        <fullName evidence="4">FR47-like domain-containing protein</fullName>
    </recommendedName>
</protein>
<evidence type="ECO:0008006" key="4">
    <source>
        <dbReference type="Google" id="ProtNLM"/>
    </source>
</evidence>
<dbReference type="InterPro" id="IPR053225">
    <property type="entry name" value="Acyl-CoA_N-acyltransferase"/>
</dbReference>
<proteinExistence type="predicted"/>
<comment type="caution">
    <text evidence="2">The sequence shown here is derived from an EMBL/GenBank/DDBJ whole genome shotgun (WGS) entry which is preliminary data.</text>
</comment>
<dbReference type="InterPro" id="IPR016181">
    <property type="entry name" value="Acyl_CoA_acyltransferase"/>
</dbReference>
<dbReference type="CDD" id="cd04301">
    <property type="entry name" value="NAT_SF"/>
    <property type="match status" value="1"/>
</dbReference>
<evidence type="ECO:0000313" key="3">
    <source>
        <dbReference type="Proteomes" id="UP001337655"/>
    </source>
</evidence>
<reference evidence="2 3" key="1">
    <citation type="submission" date="2023-08" db="EMBL/GenBank/DDBJ databases">
        <title>Black Yeasts Isolated from many extreme environments.</title>
        <authorList>
            <person name="Coleine C."/>
            <person name="Stajich J.E."/>
            <person name="Selbmann L."/>
        </authorList>
    </citation>
    <scope>NUCLEOTIDE SEQUENCE [LARGE SCALE GENOMIC DNA]</scope>
    <source>
        <strain evidence="2 3">CCFEE 5935</strain>
    </source>
</reference>
<feature type="compositionally biased region" description="Polar residues" evidence="1">
    <location>
        <begin position="59"/>
        <end position="76"/>
    </location>
</feature>
<dbReference type="Gene3D" id="3.40.630.30">
    <property type="match status" value="1"/>
</dbReference>
<dbReference type="RefSeq" id="XP_064660982.1">
    <property type="nucleotide sequence ID" value="XM_064801031.1"/>
</dbReference>
<dbReference type="PANTHER" id="PTHR20958:SF6">
    <property type="entry name" value="GLYCINE N-ACYLTRANSFERASE-LIKE PROTEIN"/>
    <property type="match status" value="1"/>
</dbReference>
<name>A0AAV9PH85_9PEZI</name>